<dbReference type="InterPro" id="IPR002072">
    <property type="entry name" value="Nerve_growth_factor-rel"/>
</dbReference>
<dbReference type="Gene3D" id="2.10.90.10">
    <property type="entry name" value="Cystine-knot cytokines"/>
    <property type="match status" value="1"/>
</dbReference>
<dbReference type="SMART" id="SM00140">
    <property type="entry name" value="NGF"/>
    <property type="match status" value="1"/>
</dbReference>
<evidence type="ECO:0000256" key="2">
    <source>
        <dbReference type="ARBA" id="ARBA00023030"/>
    </source>
</evidence>
<feature type="disulfide bond" evidence="4">
    <location>
        <begin position="131"/>
        <end position="174"/>
    </location>
</feature>
<feature type="chain" id="PRO_5041679884" evidence="5">
    <location>
        <begin position="29"/>
        <end position="183"/>
    </location>
</feature>
<name>A0AA97K2M9_EUBMA</name>
<dbReference type="PROSITE" id="PS00248">
    <property type="entry name" value="NGF_1"/>
    <property type="match status" value="1"/>
</dbReference>
<evidence type="ECO:0000313" key="8">
    <source>
        <dbReference type="RefSeq" id="XP_054849688.1"/>
    </source>
</evidence>
<evidence type="ECO:0000256" key="1">
    <source>
        <dbReference type="ARBA" id="ARBA00010783"/>
    </source>
</evidence>
<dbReference type="GO" id="GO:0043524">
    <property type="term" value="P:negative regulation of neuron apoptotic process"/>
    <property type="evidence" value="ECO:0007669"/>
    <property type="project" value="TreeGrafter"/>
</dbReference>
<dbReference type="PANTHER" id="PTHR11589">
    <property type="entry name" value="NERVE GROWTH FACTOR NGF -RELATED"/>
    <property type="match status" value="1"/>
</dbReference>
<dbReference type="AlphaFoldDB" id="A0AA97K2M9"/>
<proteinExistence type="inferred from homology"/>
<dbReference type="InterPro" id="IPR029034">
    <property type="entry name" value="Cystine-knot_cytokine"/>
</dbReference>
<dbReference type="KEGG" id="emc:129339110"/>
<reference evidence="8" key="1">
    <citation type="submission" date="2025-08" db="UniProtKB">
        <authorList>
            <consortium name="RefSeq"/>
        </authorList>
    </citation>
    <scope>IDENTIFICATION</scope>
    <source>
        <tissue evidence="8">Blood</tissue>
    </source>
</reference>
<organism evidence="7 8">
    <name type="scientific">Eublepharis macularius</name>
    <name type="common">Leopard gecko</name>
    <name type="synonym">Cyrtodactylus macularius</name>
    <dbReference type="NCBI Taxonomy" id="481883"/>
    <lineage>
        <taxon>Eukaryota</taxon>
        <taxon>Metazoa</taxon>
        <taxon>Chordata</taxon>
        <taxon>Craniata</taxon>
        <taxon>Vertebrata</taxon>
        <taxon>Euteleostomi</taxon>
        <taxon>Lepidosauria</taxon>
        <taxon>Squamata</taxon>
        <taxon>Bifurcata</taxon>
        <taxon>Gekkota</taxon>
        <taxon>Eublepharidae</taxon>
        <taxon>Eublepharinae</taxon>
        <taxon>Eublepharis</taxon>
    </lineage>
</organism>
<keyword evidence="5" id="KW-0732">Signal</keyword>
<accession>A0AA97K2M9</accession>
<dbReference type="InterPro" id="IPR019846">
    <property type="entry name" value="Nerve_growth_factor_CS"/>
</dbReference>
<evidence type="ECO:0000256" key="5">
    <source>
        <dbReference type="SAM" id="SignalP"/>
    </source>
</evidence>
<feature type="signal peptide" evidence="5">
    <location>
        <begin position="1"/>
        <end position="28"/>
    </location>
</feature>
<dbReference type="GO" id="GO:0030425">
    <property type="term" value="C:dendrite"/>
    <property type="evidence" value="ECO:0007669"/>
    <property type="project" value="TreeGrafter"/>
</dbReference>
<dbReference type="GeneID" id="129339110"/>
<dbReference type="GO" id="GO:0048812">
    <property type="term" value="P:neuron projection morphogenesis"/>
    <property type="evidence" value="ECO:0007669"/>
    <property type="project" value="TreeGrafter"/>
</dbReference>
<dbReference type="FunFam" id="2.10.90.10:FF:000002">
    <property type="entry name" value="Brain-derived neurotrophic factor"/>
    <property type="match status" value="1"/>
</dbReference>
<comment type="similarity">
    <text evidence="1">Belongs to the NGF-beta family.</text>
</comment>
<evidence type="ECO:0000256" key="3">
    <source>
        <dbReference type="ARBA" id="ARBA00023157"/>
    </source>
</evidence>
<dbReference type="GO" id="GO:0005163">
    <property type="term" value="F:nerve growth factor receptor binding"/>
    <property type="evidence" value="ECO:0007669"/>
    <property type="project" value="TreeGrafter"/>
</dbReference>
<dbReference type="GO" id="GO:0021675">
    <property type="term" value="P:nerve development"/>
    <property type="evidence" value="ECO:0007669"/>
    <property type="project" value="TreeGrafter"/>
</dbReference>
<keyword evidence="3 4" id="KW-1015">Disulfide bond</keyword>
<dbReference type="PRINTS" id="PR00268">
    <property type="entry name" value="NGF"/>
</dbReference>
<feature type="disulfide bond" evidence="4">
    <location>
        <begin position="78"/>
        <end position="143"/>
    </location>
</feature>
<protein>
    <submittedName>
        <fullName evidence="8">Brain-derived neurotrophic factor-like</fullName>
    </submittedName>
</protein>
<dbReference type="Proteomes" id="UP001190640">
    <property type="component" value="Chromosome 12"/>
</dbReference>
<dbReference type="Pfam" id="PF00243">
    <property type="entry name" value="NGF"/>
    <property type="match status" value="1"/>
</dbReference>
<dbReference type="RefSeq" id="XP_054849688.1">
    <property type="nucleotide sequence ID" value="XM_054993713.1"/>
</dbReference>
<evidence type="ECO:0000259" key="6">
    <source>
        <dbReference type="SMART" id="SM00140"/>
    </source>
</evidence>
<dbReference type="InterPro" id="IPR020408">
    <property type="entry name" value="Nerve_growth_factor-like"/>
</dbReference>
<evidence type="ECO:0000256" key="4">
    <source>
        <dbReference type="PIRSR" id="PIRSR001789-1"/>
    </source>
</evidence>
<keyword evidence="2" id="KW-0339">Growth factor</keyword>
<dbReference type="PANTHER" id="PTHR11589:SF11">
    <property type="entry name" value="PREPRO-NEUROTROPHIN"/>
    <property type="match status" value="1"/>
</dbReference>
<dbReference type="GO" id="GO:0030424">
    <property type="term" value="C:axon"/>
    <property type="evidence" value="ECO:0007669"/>
    <property type="project" value="TreeGrafter"/>
</dbReference>
<dbReference type="GO" id="GO:0008083">
    <property type="term" value="F:growth factor activity"/>
    <property type="evidence" value="ECO:0007669"/>
    <property type="project" value="UniProtKB-KW"/>
</dbReference>
<dbReference type="GO" id="GO:0038180">
    <property type="term" value="P:nerve growth factor signaling pathway"/>
    <property type="evidence" value="ECO:0007669"/>
    <property type="project" value="TreeGrafter"/>
</dbReference>
<keyword evidence="7" id="KW-1185">Reference proteome</keyword>
<dbReference type="PROSITE" id="PS50270">
    <property type="entry name" value="NGF_2"/>
    <property type="match status" value="1"/>
</dbReference>
<feature type="domain" description="Nerve growth factor-related" evidence="6">
    <location>
        <begin position="74"/>
        <end position="175"/>
    </location>
</feature>
<feature type="disulfide bond" evidence="4">
    <location>
        <begin position="121"/>
        <end position="172"/>
    </location>
</feature>
<evidence type="ECO:0000313" key="7">
    <source>
        <dbReference type="Proteomes" id="UP001190640"/>
    </source>
</evidence>
<dbReference type="GO" id="GO:0008021">
    <property type="term" value="C:synaptic vesicle"/>
    <property type="evidence" value="ECO:0007669"/>
    <property type="project" value="TreeGrafter"/>
</dbReference>
<sequence>MTRDPATQGGMLILFHAVITPLLCVIHAIPFGNESALINDTTVSGRVLFSPRVTLSTQEPRASPLVKDSKAHPEQLVCDSISTWVTDRRTAVDITGRNVTVLSTVQTPRGMLKQYFYETKCSPAGNMAGGCRGVDRRHWTSECKTKQSYVKAFTQDSDERVGWRWIQIDTSCVCFLSVHTGQT</sequence>
<dbReference type="GO" id="GO:0007169">
    <property type="term" value="P:cell surface receptor protein tyrosine kinase signaling pathway"/>
    <property type="evidence" value="ECO:0007669"/>
    <property type="project" value="TreeGrafter"/>
</dbReference>
<dbReference type="SUPFAM" id="SSF57501">
    <property type="entry name" value="Cystine-knot cytokines"/>
    <property type="match status" value="1"/>
</dbReference>
<gene>
    <name evidence="8" type="primary">LOC129339110</name>
</gene>
<dbReference type="GO" id="GO:0050804">
    <property type="term" value="P:modulation of chemical synaptic transmission"/>
    <property type="evidence" value="ECO:0007669"/>
    <property type="project" value="TreeGrafter"/>
</dbReference>
<dbReference type="GO" id="GO:0005615">
    <property type="term" value="C:extracellular space"/>
    <property type="evidence" value="ECO:0007669"/>
    <property type="project" value="TreeGrafter"/>
</dbReference>